<dbReference type="Proteomes" id="UP000799539">
    <property type="component" value="Unassembled WGS sequence"/>
</dbReference>
<protein>
    <recommendedName>
        <fullName evidence="3">RING-type domain-containing protein</fullName>
    </recommendedName>
</protein>
<keyword evidence="2" id="KW-1185">Reference proteome</keyword>
<organism evidence="1 2">
    <name type="scientific">Cercospora zeae-maydis SCOH1-5</name>
    <dbReference type="NCBI Taxonomy" id="717836"/>
    <lineage>
        <taxon>Eukaryota</taxon>
        <taxon>Fungi</taxon>
        <taxon>Dikarya</taxon>
        <taxon>Ascomycota</taxon>
        <taxon>Pezizomycotina</taxon>
        <taxon>Dothideomycetes</taxon>
        <taxon>Dothideomycetidae</taxon>
        <taxon>Mycosphaerellales</taxon>
        <taxon>Mycosphaerellaceae</taxon>
        <taxon>Cercospora</taxon>
    </lineage>
</organism>
<dbReference type="InterPro" id="IPR031127">
    <property type="entry name" value="E3_UB_ligase_RBR"/>
</dbReference>
<dbReference type="OrthoDB" id="10009520at2759"/>
<evidence type="ECO:0008006" key="3">
    <source>
        <dbReference type="Google" id="ProtNLM"/>
    </source>
</evidence>
<reference evidence="1" key="1">
    <citation type="journal article" date="2020" name="Stud. Mycol.">
        <title>101 Dothideomycetes genomes: a test case for predicting lifestyles and emergence of pathogens.</title>
        <authorList>
            <person name="Haridas S."/>
            <person name="Albert R."/>
            <person name="Binder M."/>
            <person name="Bloem J."/>
            <person name="Labutti K."/>
            <person name="Salamov A."/>
            <person name="Andreopoulos B."/>
            <person name="Baker S."/>
            <person name="Barry K."/>
            <person name="Bills G."/>
            <person name="Bluhm B."/>
            <person name="Cannon C."/>
            <person name="Castanera R."/>
            <person name="Culley D."/>
            <person name="Daum C."/>
            <person name="Ezra D."/>
            <person name="Gonzalez J."/>
            <person name="Henrissat B."/>
            <person name="Kuo A."/>
            <person name="Liang C."/>
            <person name="Lipzen A."/>
            <person name="Lutzoni F."/>
            <person name="Magnuson J."/>
            <person name="Mondo S."/>
            <person name="Nolan M."/>
            <person name="Ohm R."/>
            <person name="Pangilinan J."/>
            <person name="Park H.-J."/>
            <person name="Ramirez L."/>
            <person name="Alfaro M."/>
            <person name="Sun H."/>
            <person name="Tritt A."/>
            <person name="Yoshinaga Y."/>
            <person name="Zwiers L.-H."/>
            <person name="Turgeon B."/>
            <person name="Goodwin S."/>
            <person name="Spatafora J."/>
            <person name="Crous P."/>
            <person name="Grigoriev I."/>
        </authorList>
    </citation>
    <scope>NUCLEOTIDE SEQUENCE</scope>
    <source>
        <strain evidence="1">SCOH1-5</strain>
    </source>
</reference>
<dbReference type="Gene3D" id="1.20.120.1750">
    <property type="match status" value="1"/>
</dbReference>
<dbReference type="PANTHER" id="PTHR11685">
    <property type="entry name" value="RBR FAMILY RING FINGER AND IBR DOMAIN-CONTAINING"/>
    <property type="match status" value="1"/>
</dbReference>
<proteinExistence type="predicted"/>
<name>A0A6A6F2J1_9PEZI</name>
<gene>
    <name evidence="1" type="ORF">CERZMDRAFT_101619</name>
</gene>
<sequence length="376" mass="42452">MSHSDQRQDLCGAVPEPKSLYECIACGDTLHLPSAAVIHGLEFCQQCFDVGIRPLFQWRLVNEFAPLKWHGNLVDIEDVQHQFSAAFISKFRERMIEYSVLPKHRVYCACHKFLGDQRELLDKVECPDCGSRTCTTCAELIDQNKSQHECTTQLDPLADLLRGADYQLCPKCDLRVELAEACNHMQCQLPACNDTSFCYTCGEQTFDDDRHWSTSRLCQRYGLPKPLRRMKRDRIAEGKFIQNHPTILAAREEVLRRRQALGNINGGAEGRRRSLLYHPDIHLAQQALNEAMGLLQQAFTKLEAKVLESRPVLKKRAALAPAIREAYLAGVSKNDQASLLKYPALAAGYADLDAAIAATFKEDLLAELLHELRGEN</sequence>
<evidence type="ECO:0000313" key="1">
    <source>
        <dbReference type="EMBL" id="KAF2208165.1"/>
    </source>
</evidence>
<dbReference type="AlphaFoldDB" id="A0A6A6F2J1"/>
<accession>A0A6A6F2J1</accession>
<dbReference type="SUPFAM" id="SSF57850">
    <property type="entry name" value="RING/U-box"/>
    <property type="match status" value="1"/>
</dbReference>
<dbReference type="GO" id="GO:0004842">
    <property type="term" value="F:ubiquitin-protein transferase activity"/>
    <property type="evidence" value="ECO:0007669"/>
    <property type="project" value="InterPro"/>
</dbReference>
<dbReference type="GO" id="GO:0016567">
    <property type="term" value="P:protein ubiquitination"/>
    <property type="evidence" value="ECO:0007669"/>
    <property type="project" value="InterPro"/>
</dbReference>
<dbReference type="EMBL" id="ML992696">
    <property type="protein sequence ID" value="KAF2208165.1"/>
    <property type="molecule type" value="Genomic_DNA"/>
</dbReference>
<evidence type="ECO:0000313" key="2">
    <source>
        <dbReference type="Proteomes" id="UP000799539"/>
    </source>
</evidence>